<gene>
    <name evidence="1" type="ORF">S03H2_72554</name>
</gene>
<proteinExistence type="predicted"/>
<reference evidence="1" key="1">
    <citation type="journal article" date="2014" name="Front. Microbiol.">
        <title>High frequency of phylogenetically diverse reductive dehalogenase-homologous genes in deep subseafloor sedimentary metagenomes.</title>
        <authorList>
            <person name="Kawai M."/>
            <person name="Futagami T."/>
            <person name="Toyoda A."/>
            <person name="Takaki Y."/>
            <person name="Nishi S."/>
            <person name="Hori S."/>
            <person name="Arai W."/>
            <person name="Tsubouchi T."/>
            <person name="Morono Y."/>
            <person name="Uchiyama I."/>
            <person name="Ito T."/>
            <person name="Fujiyama A."/>
            <person name="Inagaki F."/>
            <person name="Takami H."/>
        </authorList>
    </citation>
    <scope>NUCLEOTIDE SEQUENCE</scope>
    <source>
        <strain evidence="1">Expedition CK06-06</strain>
    </source>
</reference>
<comment type="caution">
    <text evidence="1">The sequence shown here is derived from an EMBL/GenBank/DDBJ whole genome shotgun (WGS) entry which is preliminary data.</text>
</comment>
<dbReference type="AlphaFoldDB" id="X1JAL6"/>
<protein>
    <submittedName>
        <fullName evidence="1">Uncharacterized protein</fullName>
    </submittedName>
</protein>
<feature type="non-terminal residue" evidence="1">
    <location>
        <position position="54"/>
    </location>
</feature>
<name>X1JAL6_9ZZZZ</name>
<feature type="non-terminal residue" evidence="1">
    <location>
        <position position="1"/>
    </location>
</feature>
<dbReference type="EMBL" id="BARU01049135">
    <property type="protein sequence ID" value="GAH90987.1"/>
    <property type="molecule type" value="Genomic_DNA"/>
</dbReference>
<evidence type="ECO:0000313" key="1">
    <source>
        <dbReference type="EMBL" id="GAH90987.1"/>
    </source>
</evidence>
<accession>X1JAL6</accession>
<organism evidence="1">
    <name type="scientific">marine sediment metagenome</name>
    <dbReference type="NCBI Taxonomy" id="412755"/>
    <lineage>
        <taxon>unclassified sequences</taxon>
        <taxon>metagenomes</taxon>
        <taxon>ecological metagenomes</taxon>
    </lineage>
</organism>
<sequence length="54" mass="6111">PEVWPGTNYGNDDYLYASDTWGGGILYTFIGQDIPFLLLNYSANSDLYLFVRAL</sequence>